<keyword evidence="2" id="KW-0472">Membrane</keyword>
<dbReference type="Proteomes" id="UP000492821">
    <property type="component" value="Unassembled WGS sequence"/>
</dbReference>
<keyword evidence="3" id="KW-1185">Reference proteome</keyword>
<protein>
    <submittedName>
        <fullName evidence="4">ZP domain-containing protein</fullName>
    </submittedName>
</protein>
<reference evidence="4" key="2">
    <citation type="submission" date="2020-10" db="UniProtKB">
        <authorList>
            <consortium name="WormBaseParasite"/>
        </authorList>
    </citation>
    <scope>IDENTIFICATION</scope>
</reference>
<sequence length="287" mass="31828">MFEVVYRTECNFSARVYHFNSLGTGISAPPLLTINKNCQSYRDALVDNDTGKLLNLTSAELDEISSDGNEIASGQRAKRDSFIEKRTCSSAFQLELFMIPIAIAMIPLALVSLLLCVCFCGPEDSRGHAPEKIMGVRLSQKRRPDDADENARKKSLRSLKPSASDDELEYHNGYIQRKDSKKTRFATNVLFIEPLRRASSVSCLEGMNSRRGSSVLTQQGPPTVHVGSEPFENAKFELEDGADKPKGLRKQTRFSDSVSVICEEDPLPRSAASKKRAKCMQRSISVA</sequence>
<dbReference type="AlphaFoldDB" id="A0A7E4URU1"/>
<organism evidence="3 4">
    <name type="scientific">Panagrellus redivivus</name>
    <name type="common">Microworm</name>
    <dbReference type="NCBI Taxonomy" id="6233"/>
    <lineage>
        <taxon>Eukaryota</taxon>
        <taxon>Metazoa</taxon>
        <taxon>Ecdysozoa</taxon>
        <taxon>Nematoda</taxon>
        <taxon>Chromadorea</taxon>
        <taxon>Rhabditida</taxon>
        <taxon>Tylenchina</taxon>
        <taxon>Panagrolaimomorpha</taxon>
        <taxon>Panagrolaimoidea</taxon>
        <taxon>Panagrolaimidae</taxon>
        <taxon>Panagrellus</taxon>
    </lineage>
</organism>
<feature type="transmembrane region" description="Helical" evidence="2">
    <location>
        <begin position="94"/>
        <end position="115"/>
    </location>
</feature>
<proteinExistence type="predicted"/>
<feature type="region of interest" description="Disordered" evidence="1">
    <location>
        <begin position="131"/>
        <end position="164"/>
    </location>
</feature>
<accession>A0A7E4URU1</accession>
<reference evidence="3" key="1">
    <citation type="journal article" date="2013" name="Genetics">
        <title>The draft genome and transcriptome of Panagrellus redivivus are shaped by the harsh demands of a free-living lifestyle.</title>
        <authorList>
            <person name="Srinivasan J."/>
            <person name="Dillman A.R."/>
            <person name="Macchietto M.G."/>
            <person name="Heikkinen L."/>
            <person name="Lakso M."/>
            <person name="Fracchia K.M."/>
            <person name="Antoshechkin I."/>
            <person name="Mortazavi A."/>
            <person name="Wong G."/>
            <person name="Sternberg P.W."/>
        </authorList>
    </citation>
    <scope>NUCLEOTIDE SEQUENCE [LARGE SCALE GENOMIC DNA]</scope>
    <source>
        <strain evidence="3">MT8872</strain>
    </source>
</reference>
<keyword evidence="2" id="KW-0812">Transmembrane</keyword>
<evidence type="ECO:0000256" key="1">
    <source>
        <dbReference type="SAM" id="MobiDB-lite"/>
    </source>
</evidence>
<keyword evidence="2" id="KW-1133">Transmembrane helix</keyword>
<name>A0A7E4URU1_PANRE</name>
<evidence type="ECO:0000313" key="4">
    <source>
        <dbReference type="WBParaSite" id="Pan_g12027.t1"/>
    </source>
</evidence>
<evidence type="ECO:0000313" key="3">
    <source>
        <dbReference type="Proteomes" id="UP000492821"/>
    </source>
</evidence>
<feature type="compositionally biased region" description="Basic and acidic residues" evidence="1">
    <location>
        <begin position="142"/>
        <end position="152"/>
    </location>
</feature>
<evidence type="ECO:0000256" key="2">
    <source>
        <dbReference type="SAM" id="Phobius"/>
    </source>
</evidence>
<dbReference type="WBParaSite" id="Pan_g12027.t1">
    <property type="protein sequence ID" value="Pan_g12027.t1"/>
    <property type="gene ID" value="Pan_g12027"/>
</dbReference>